<dbReference type="InterPro" id="IPR003736">
    <property type="entry name" value="PAAI_dom"/>
</dbReference>
<comment type="catalytic activity">
    <reaction evidence="14">
        <text>decanoyl-CoA + H2O = decanoate + CoA + H(+)</text>
        <dbReference type="Rhea" id="RHEA:40059"/>
        <dbReference type="ChEBI" id="CHEBI:15377"/>
        <dbReference type="ChEBI" id="CHEBI:15378"/>
        <dbReference type="ChEBI" id="CHEBI:27689"/>
        <dbReference type="ChEBI" id="CHEBI:57287"/>
        <dbReference type="ChEBI" id="CHEBI:61430"/>
    </reaction>
    <physiologicalReaction direction="left-to-right" evidence="14">
        <dbReference type="Rhea" id="RHEA:40060"/>
    </physiologicalReaction>
</comment>
<evidence type="ECO:0000256" key="15">
    <source>
        <dbReference type="ARBA" id="ARBA00048074"/>
    </source>
</evidence>
<evidence type="ECO:0000256" key="19">
    <source>
        <dbReference type="ARBA" id="ARBA00064709"/>
    </source>
</evidence>
<evidence type="ECO:0000256" key="7">
    <source>
        <dbReference type="ARBA" id="ARBA00022801"/>
    </source>
</evidence>
<dbReference type="CDD" id="cd03443">
    <property type="entry name" value="PaaI_thioesterase"/>
    <property type="match status" value="1"/>
</dbReference>
<comment type="catalytic activity">
    <reaction evidence="17">
        <text>a fatty acyl-CoA + H2O = a fatty acid + CoA + H(+)</text>
        <dbReference type="Rhea" id="RHEA:16781"/>
        <dbReference type="ChEBI" id="CHEBI:15377"/>
        <dbReference type="ChEBI" id="CHEBI:15378"/>
        <dbReference type="ChEBI" id="CHEBI:28868"/>
        <dbReference type="ChEBI" id="CHEBI:57287"/>
        <dbReference type="ChEBI" id="CHEBI:77636"/>
    </reaction>
    <physiologicalReaction direction="left-to-right" evidence="17">
        <dbReference type="Rhea" id="RHEA:16782"/>
    </physiologicalReaction>
</comment>
<comment type="caution">
    <text evidence="25">The sequence shown here is derived from an EMBL/GenBank/DDBJ whole genome shotgun (WGS) entry which is preliminary data.</text>
</comment>
<reference evidence="25 26" key="1">
    <citation type="journal article" date="2018" name="Gigascience">
        <title>Genomes of trombidid mites reveal novel predicted allergens and laterally-transferred genes associated with secondary metabolism.</title>
        <authorList>
            <person name="Dong X."/>
            <person name="Chaisiri K."/>
            <person name="Xia D."/>
            <person name="Armstrong S.D."/>
            <person name="Fang Y."/>
            <person name="Donnelly M.J."/>
            <person name="Kadowaki T."/>
            <person name="McGarry J.W."/>
            <person name="Darby A.C."/>
            <person name="Makepeace B.L."/>
        </authorList>
    </citation>
    <scope>NUCLEOTIDE SEQUENCE [LARGE SCALE GENOMIC DNA]</scope>
    <source>
        <strain evidence="25">UoL-WK</strain>
    </source>
</reference>
<evidence type="ECO:0000256" key="5">
    <source>
        <dbReference type="ARBA" id="ARBA00008324"/>
    </source>
</evidence>
<protein>
    <recommendedName>
        <fullName evidence="20">Acyl-coenzyme A thioesterase 13</fullName>
    </recommendedName>
    <alternativeName>
        <fullName evidence="22">Hotdog-fold thioesterase superfamily member 2</fullName>
    </alternativeName>
    <alternativeName>
        <fullName evidence="21">Palmitoyl-CoA hydrolase</fullName>
    </alternativeName>
    <alternativeName>
        <fullName evidence="23">Thioesterase superfamily member 2</fullName>
    </alternativeName>
</protein>
<dbReference type="PANTHER" id="PTHR21660:SF1">
    <property type="entry name" value="ACYL-COENZYME A THIOESTERASE 13"/>
    <property type="match status" value="1"/>
</dbReference>
<dbReference type="GO" id="GO:0006629">
    <property type="term" value="P:lipid metabolic process"/>
    <property type="evidence" value="ECO:0007669"/>
    <property type="project" value="UniProtKB-KW"/>
</dbReference>
<keyword evidence="9" id="KW-0443">Lipid metabolism</keyword>
<dbReference type="InterPro" id="IPR029069">
    <property type="entry name" value="HotDog_dom_sf"/>
</dbReference>
<evidence type="ECO:0000313" key="25">
    <source>
        <dbReference type="EMBL" id="RWR98740.1"/>
    </source>
</evidence>
<evidence type="ECO:0000256" key="4">
    <source>
        <dbReference type="ARBA" id="ARBA00004514"/>
    </source>
</evidence>
<comment type="catalytic activity">
    <reaction evidence="15">
        <text>dodecanoyl-CoA + H2O = dodecanoate + CoA + H(+)</text>
        <dbReference type="Rhea" id="RHEA:30135"/>
        <dbReference type="ChEBI" id="CHEBI:15377"/>
        <dbReference type="ChEBI" id="CHEBI:15378"/>
        <dbReference type="ChEBI" id="CHEBI:18262"/>
        <dbReference type="ChEBI" id="CHEBI:57287"/>
        <dbReference type="ChEBI" id="CHEBI:57375"/>
    </reaction>
    <physiologicalReaction direction="left-to-right" evidence="15">
        <dbReference type="Rhea" id="RHEA:30136"/>
    </physiologicalReaction>
</comment>
<dbReference type="Pfam" id="PF03061">
    <property type="entry name" value="4HBT"/>
    <property type="match status" value="1"/>
</dbReference>
<sequence length="145" mass="15802">MASSKLRVIQRMFKNWVDLPRFDRVLDKVTITAAESGKLTAELTVSEEHANRAGTLHGGITCTVVDCLSTLALTTIDERSDENTLPPAASINLSVSFLRPAKIGETIEISANLLKKGRALAYLSVDIYEKNSGKLVAKASHTKYL</sequence>
<evidence type="ECO:0000256" key="14">
    <source>
        <dbReference type="ARBA" id="ARBA00047969"/>
    </source>
</evidence>
<keyword evidence="26" id="KW-1185">Reference proteome</keyword>
<dbReference type="GO" id="GO:0005739">
    <property type="term" value="C:mitochondrion"/>
    <property type="evidence" value="ECO:0007669"/>
    <property type="project" value="UniProtKB-SubCell"/>
</dbReference>
<evidence type="ECO:0000256" key="17">
    <source>
        <dbReference type="ARBA" id="ARBA00052976"/>
    </source>
</evidence>
<comment type="function">
    <text evidence="18">Catalyzes the hydrolysis of acyl-CoAs into free fatty acids and coenzyme A (CoASH), regulating their respective intracellular levels. Has acyl-CoA thioesterase activity towards medium (C12) and long-chain (C18) fatty acyl-CoA substrates. Can also hydrolyze 3-hydroxyphenylacetyl-CoA and 3,4-dihydroxyphenylacetyl-CoA (in vitro). May play a role in controlling adaptive thermogenesis.</text>
</comment>
<keyword evidence="12" id="KW-0539">Nucleus</keyword>
<dbReference type="GO" id="GO:0005634">
    <property type="term" value="C:nucleus"/>
    <property type="evidence" value="ECO:0007669"/>
    <property type="project" value="UniProtKB-SubCell"/>
</dbReference>
<evidence type="ECO:0000256" key="8">
    <source>
        <dbReference type="ARBA" id="ARBA00022990"/>
    </source>
</evidence>
<organism evidence="25 26">
    <name type="scientific">Dinothrombium tinctorium</name>
    <dbReference type="NCBI Taxonomy" id="1965070"/>
    <lineage>
        <taxon>Eukaryota</taxon>
        <taxon>Metazoa</taxon>
        <taxon>Ecdysozoa</taxon>
        <taxon>Arthropoda</taxon>
        <taxon>Chelicerata</taxon>
        <taxon>Arachnida</taxon>
        <taxon>Acari</taxon>
        <taxon>Acariformes</taxon>
        <taxon>Trombidiformes</taxon>
        <taxon>Prostigmata</taxon>
        <taxon>Anystina</taxon>
        <taxon>Parasitengona</taxon>
        <taxon>Trombidioidea</taxon>
        <taxon>Trombidiidae</taxon>
        <taxon>Dinothrombium</taxon>
    </lineage>
</organism>
<evidence type="ECO:0000256" key="3">
    <source>
        <dbReference type="ARBA" id="ARBA00004186"/>
    </source>
</evidence>
<dbReference type="GO" id="GO:0005829">
    <property type="term" value="C:cytosol"/>
    <property type="evidence" value="ECO:0007669"/>
    <property type="project" value="UniProtKB-SubCell"/>
</dbReference>
<evidence type="ECO:0000256" key="23">
    <source>
        <dbReference type="ARBA" id="ARBA00083956"/>
    </source>
</evidence>
<dbReference type="Proteomes" id="UP000285301">
    <property type="component" value="Unassembled WGS sequence"/>
</dbReference>
<dbReference type="SUPFAM" id="SSF54637">
    <property type="entry name" value="Thioesterase/thiol ester dehydrase-isomerase"/>
    <property type="match status" value="1"/>
</dbReference>
<dbReference type="NCBIfam" id="TIGR00369">
    <property type="entry name" value="unchar_dom_1"/>
    <property type="match status" value="1"/>
</dbReference>
<evidence type="ECO:0000259" key="24">
    <source>
        <dbReference type="Pfam" id="PF03061"/>
    </source>
</evidence>
<evidence type="ECO:0000256" key="21">
    <source>
        <dbReference type="ARBA" id="ARBA00075657"/>
    </source>
</evidence>
<dbReference type="InterPro" id="IPR006683">
    <property type="entry name" value="Thioestr_dom"/>
</dbReference>
<dbReference type="FunFam" id="3.10.129.10:FF:000021">
    <property type="entry name" value="Acyl-coenzyme A thioesterase 13"/>
    <property type="match status" value="1"/>
</dbReference>
<evidence type="ECO:0000256" key="22">
    <source>
        <dbReference type="ARBA" id="ARBA00081533"/>
    </source>
</evidence>
<gene>
    <name evidence="25" type="ORF">B4U79_02075</name>
</gene>
<dbReference type="GO" id="GO:0047617">
    <property type="term" value="F:fatty acyl-CoA hydrolase activity"/>
    <property type="evidence" value="ECO:0007669"/>
    <property type="project" value="InterPro"/>
</dbReference>
<evidence type="ECO:0000313" key="26">
    <source>
        <dbReference type="Proteomes" id="UP000285301"/>
    </source>
</evidence>
<accession>A0A443Q6S0</accession>
<dbReference type="STRING" id="1965070.A0A443Q6S0"/>
<dbReference type="Gene3D" id="3.10.129.10">
    <property type="entry name" value="Hotdog Thioesterase"/>
    <property type="match status" value="1"/>
</dbReference>
<dbReference type="GO" id="GO:0005819">
    <property type="term" value="C:spindle"/>
    <property type="evidence" value="ECO:0007669"/>
    <property type="project" value="UniProtKB-SubCell"/>
</dbReference>
<evidence type="ECO:0000256" key="2">
    <source>
        <dbReference type="ARBA" id="ARBA00004173"/>
    </source>
</evidence>
<dbReference type="InterPro" id="IPR039298">
    <property type="entry name" value="ACOT13"/>
</dbReference>
<name>A0A443Q6S0_9ACAR</name>
<keyword evidence="10" id="KW-0496">Mitochondrion</keyword>
<evidence type="ECO:0000256" key="16">
    <source>
        <dbReference type="ARBA" id="ARBA00050199"/>
    </source>
</evidence>
<keyword evidence="7" id="KW-0378">Hydrolase</keyword>
<evidence type="ECO:0000256" key="9">
    <source>
        <dbReference type="ARBA" id="ARBA00023098"/>
    </source>
</evidence>
<dbReference type="PANTHER" id="PTHR21660">
    <property type="entry name" value="THIOESTERASE SUPERFAMILY MEMBER-RELATED"/>
    <property type="match status" value="1"/>
</dbReference>
<keyword evidence="8" id="KW-0007">Acetylation</keyword>
<comment type="catalytic activity">
    <reaction evidence="16">
        <text>hexanoyl-CoA + H2O = hexanoate + CoA + H(+)</text>
        <dbReference type="Rhea" id="RHEA:40115"/>
        <dbReference type="ChEBI" id="CHEBI:15377"/>
        <dbReference type="ChEBI" id="CHEBI:15378"/>
        <dbReference type="ChEBI" id="CHEBI:17120"/>
        <dbReference type="ChEBI" id="CHEBI:57287"/>
        <dbReference type="ChEBI" id="CHEBI:62620"/>
    </reaction>
    <physiologicalReaction direction="left-to-right" evidence="16">
        <dbReference type="Rhea" id="RHEA:40116"/>
    </physiologicalReaction>
</comment>
<evidence type="ECO:0000256" key="1">
    <source>
        <dbReference type="ARBA" id="ARBA00004123"/>
    </source>
</evidence>
<evidence type="ECO:0000256" key="11">
    <source>
        <dbReference type="ARBA" id="ARBA00023212"/>
    </source>
</evidence>
<dbReference type="EMBL" id="NCKU01019345">
    <property type="protein sequence ID" value="RWR98740.1"/>
    <property type="molecule type" value="Genomic_DNA"/>
</dbReference>
<comment type="subunit">
    <text evidence="19">Homotetramer. Interacts with PCTP.</text>
</comment>
<evidence type="ECO:0000256" key="10">
    <source>
        <dbReference type="ARBA" id="ARBA00023128"/>
    </source>
</evidence>
<evidence type="ECO:0000256" key="13">
    <source>
        <dbReference type="ARBA" id="ARBA00047588"/>
    </source>
</evidence>
<keyword evidence="6" id="KW-0963">Cytoplasm</keyword>
<dbReference type="AlphaFoldDB" id="A0A443Q6S0"/>
<feature type="domain" description="Thioesterase" evidence="24">
    <location>
        <begin position="54"/>
        <end position="133"/>
    </location>
</feature>
<evidence type="ECO:0000256" key="20">
    <source>
        <dbReference type="ARBA" id="ARBA00067273"/>
    </source>
</evidence>
<proteinExistence type="inferred from homology"/>
<comment type="similarity">
    <text evidence="5">Belongs to the thioesterase PaaI family.</text>
</comment>
<dbReference type="OrthoDB" id="46529at2759"/>
<evidence type="ECO:0000256" key="18">
    <source>
        <dbReference type="ARBA" id="ARBA00058205"/>
    </source>
</evidence>
<evidence type="ECO:0000256" key="12">
    <source>
        <dbReference type="ARBA" id="ARBA00023242"/>
    </source>
</evidence>
<keyword evidence="11" id="KW-0206">Cytoskeleton</keyword>
<evidence type="ECO:0000256" key="6">
    <source>
        <dbReference type="ARBA" id="ARBA00022490"/>
    </source>
</evidence>
<comment type="catalytic activity">
    <reaction evidence="13">
        <text>octanoyl-CoA + H2O = octanoate + CoA + H(+)</text>
        <dbReference type="Rhea" id="RHEA:30143"/>
        <dbReference type="ChEBI" id="CHEBI:15377"/>
        <dbReference type="ChEBI" id="CHEBI:15378"/>
        <dbReference type="ChEBI" id="CHEBI:25646"/>
        <dbReference type="ChEBI" id="CHEBI:57287"/>
        <dbReference type="ChEBI" id="CHEBI:57386"/>
    </reaction>
    <physiologicalReaction direction="left-to-right" evidence="13">
        <dbReference type="Rhea" id="RHEA:30144"/>
    </physiologicalReaction>
</comment>
<comment type="subcellular location">
    <subcellularLocation>
        <location evidence="3">Cytoplasm</location>
        <location evidence="3">Cytoskeleton</location>
        <location evidence="3">Spindle</location>
    </subcellularLocation>
    <subcellularLocation>
        <location evidence="4">Cytoplasm</location>
        <location evidence="4">Cytosol</location>
    </subcellularLocation>
    <subcellularLocation>
        <location evidence="2">Mitochondrion</location>
    </subcellularLocation>
    <subcellularLocation>
        <location evidence="1">Nucleus</location>
    </subcellularLocation>
</comment>